<dbReference type="GO" id="GO:0008233">
    <property type="term" value="F:peptidase activity"/>
    <property type="evidence" value="ECO:0007669"/>
    <property type="project" value="UniProtKB-KW"/>
</dbReference>
<dbReference type="AlphaFoldDB" id="A0A1H7RZ06"/>
<evidence type="ECO:0000256" key="8">
    <source>
        <dbReference type="RuleBase" id="RU364100"/>
    </source>
</evidence>
<organism evidence="9 10">
    <name type="scientific">Halomonas daqiaonensis</name>
    <dbReference type="NCBI Taxonomy" id="650850"/>
    <lineage>
        <taxon>Bacteria</taxon>
        <taxon>Pseudomonadati</taxon>
        <taxon>Pseudomonadota</taxon>
        <taxon>Gammaproteobacteria</taxon>
        <taxon>Oceanospirillales</taxon>
        <taxon>Halomonadaceae</taxon>
        <taxon>Halomonas</taxon>
    </lineage>
</organism>
<keyword evidence="5" id="KW-0190">Covalent protein-DNA linkage</keyword>
<dbReference type="GO" id="GO:0106300">
    <property type="term" value="P:protein-DNA covalent cross-linking repair"/>
    <property type="evidence" value="ECO:0007669"/>
    <property type="project" value="InterPro"/>
</dbReference>
<evidence type="ECO:0000256" key="6">
    <source>
        <dbReference type="ARBA" id="ARBA00023125"/>
    </source>
</evidence>
<evidence type="ECO:0000256" key="5">
    <source>
        <dbReference type="ARBA" id="ARBA00023124"/>
    </source>
</evidence>
<keyword evidence="10" id="KW-1185">Reference proteome</keyword>
<dbReference type="Proteomes" id="UP000198807">
    <property type="component" value="Unassembled WGS sequence"/>
</dbReference>
<dbReference type="SUPFAM" id="SSF143081">
    <property type="entry name" value="BB1717-like"/>
    <property type="match status" value="1"/>
</dbReference>
<evidence type="ECO:0000256" key="4">
    <source>
        <dbReference type="ARBA" id="ARBA00022801"/>
    </source>
</evidence>
<name>A0A1H7RZ06_9GAMM</name>
<gene>
    <name evidence="9" type="ORF">SAMN04488129_11382</name>
</gene>
<comment type="similarity">
    <text evidence="1 8">Belongs to the SOS response-associated peptidase family.</text>
</comment>
<reference evidence="10" key="1">
    <citation type="submission" date="2016-10" db="EMBL/GenBank/DDBJ databases">
        <authorList>
            <person name="Varghese N."/>
            <person name="Submissions S."/>
        </authorList>
    </citation>
    <scope>NUCLEOTIDE SEQUENCE [LARGE SCALE GENOMIC DNA]</scope>
    <source>
        <strain evidence="10">CGMCC 1.9150</strain>
    </source>
</reference>
<protein>
    <recommendedName>
        <fullName evidence="8">Abasic site processing protein</fullName>
        <ecNumber evidence="8">3.4.-.-</ecNumber>
    </recommendedName>
</protein>
<dbReference type="OrthoDB" id="6192129at2"/>
<dbReference type="EC" id="3.4.-.-" evidence="8"/>
<evidence type="ECO:0000256" key="3">
    <source>
        <dbReference type="ARBA" id="ARBA00022763"/>
    </source>
</evidence>
<dbReference type="EMBL" id="FOBC01000013">
    <property type="protein sequence ID" value="SEL65328.1"/>
    <property type="molecule type" value="Genomic_DNA"/>
</dbReference>
<dbReference type="GO" id="GO:0003697">
    <property type="term" value="F:single-stranded DNA binding"/>
    <property type="evidence" value="ECO:0007669"/>
    <property type="project" value="InterPro"/>
</dbReference>
<dbReference type="Gene3D" id="3.90.1680.10">
    <property type="entry name" value="SOS response associated peptidase-like"/>
    <property type="match status" value="1"/>
</dbReference>
<evidence type="ECO:0000313" key="10">
    <source>
        <dbReference type="Proteomes" id="UP000198807"/>
    </source>
</evidence>
<keyword evidence="3" id="KW-0227">DNA damage</keyword>
<evidence type="ECO:0000256" key="1">
    <source>
        <dbReference type="ARBA" id="ARBA00008136"/>
    </source>
</evidence>
<evidence type="ECO:0000256" key="7">
    <source>
        <dbReference type="ARBA" id="ARBA00023239"/>
    </source>
</evidence>
<dbReference type="GO" id="GO:0016829">
    <property type="term" value="F:lyase activity"/>
    <property type="evidence" value="ECO:0007669"/>
    <property type="project" value="UniProtKB-KW"/>
</dbReference>
<dbReference type="InterPro" id="IPR003738">
    <property type="entry name" value="SRAP"/>
</dbReference>
<keyword evidence="7" id="KW-0456">Lyase</keyword>
<keyword evidence="6" id="KW-0238">DNA-binding</keyword>
<sequence>MLSTSGCQEKVKAAYFFARQDREPLFLGAIWEPLDDDTACCAIITEPARGIASDIHNRMPLVLDDQSLEAWLDPDLVERDAIRAAVHHLEAEALTA</sequence>
<dbReference type="STRING" id="650850.SAMN04488129_11382"/>
<dbReference type="PANTHER" id="PTHR13604:SF0">
    <property type="entry name" value="ABASIC SITE PROCESSING PROTEIN HMCES"/>
    <property type="match status" value="1"/>
</dbReference>
<accession>A0A1H7RZ06</accession>
<proteinExistence type="inferred from homology"/>
<dbReference type="GO" id="GO:0006508">
    <property type="term" value="P:proteolysis"/>
    <property type="evidence" value="ECO:0007669"/>
    <property type="project" value="UniProtKB-KW"/>
</dbReference>
<evidence type="ECO:0000313" key="9">
    <source>
        <dbReference type="EMBL" id="SEL65328.1"/>
    </source>
</evidence>
<dbReference type="Pfam" id="PF02586">
    <property type="entry name" value="SRAP"/>
    <property type="match status" value="1"/>
</dbReference>
<dbReference type="InterPro" id="IPR036590">
    <property type="entry name" value="SRAP-like"/>
</dbReference>
<keyword evidence="4 8" id="KW-0378">Hydrolase</keyword>
<evidence type="ECO:0000256" key="2">
    <source>
        <dbReference type="ARBA" id="ARBA00022670"/>
    </source>
</evidence>
<keyword evidence="2 8" id="KW-0645">Protease</keyword>
<dbReference type="PANTHER" id="PTHR13604">
    <property type="entry name" value="DC12-RELATED"/>
    <property type="match status" value="1"/>
</dbReference>